<reference evidence="4" key="1">
    <citation type="submission" date="2021-01" db="EMBL/GenBank/DDBJ databases">
        <title>Modified the classification status of verrucomicrobia.</title>
        <authorList>
            <person name="Feng X."/>
        </authorList>
    </citation>
    <scope>NUCLEOTIDE SEQUENCE</scope>
    <source>
        <strain evidence="4">KCTC 22041</strain>
    </source>
</reference>
<dbReference type="PANTHER" id="PTHR41259">
    <property type="entry name" value="DOUBLE-STRAND BREAK REPAIR RAD50 ATPASE, PUTATIVE-RELATED"/>
    <property type="match status" value="1"/>
</dbReference>
<dbReference type="SUPFAM" id="SSF52540">
    <property type="entry name" value="P-loop containing nucleoside triphosphate hydrolases"/>
    <property type="match status" value="1"/>
</dbReference>
<feature type="compositionally biased region" description="Basic and acidic residues" evidence="2">
    <location>
        <begin position="577"/>
        <end position="587"/>
    </location>
</feature>
<gene>
    <name evidence="4" type="ORF">JIN85_04965</name>
</gene>
<keyword evidence="1" id="KW-0175">Coiled coil</keyword>
<evidence type="ECO:0000313" key="4">
    <source>
        <dbReference type="EMBL" id="MBK1881752.1"/>
    </source>
</evidence>
<evidence type="ECO:0000259" key="3">
    <source>
        <dbReference type="Pfam" id="PF13476"/>
    </source>
</evidence>
<feature type="coiled-coil region" evidence="1">
    <location>
        <begin position="207"/>
        <end position="251"/>
    </location>
</feature>
<dbReference type="AlphaFoldDB" id="A0A934VTR4"/>
<feature type="compositionally biased region" description="Basic and acidic residues" evidence="2">
    <location>
        <begin position="549"/>
        <end position="560"/>
    </location>
</feature>
<dbReference type="RefSeq" id="WP_200268200.1">
    <property type="nucleotide sequence ID" value="NZ_JAENIJ010000005.1"/>
</dbReference>
<dbReference type="InterPro" id="IPR027417">
    <property type="entry name" value="P-loop_NTPase"/>
</dbReference>
<dbReference type="Pfam" id="PF13476">
    <property type="entry name" value="AAA_23"/>
    <property type="match status" value="1"/>
</dbReference>
<evidence type="ECO:0000313" key="5">
    <source>
        <dbReference type="Proteomes" id="UP000603141"/>
    </source>
</evidence>
<protein>
    <recommendedName>
        <fullName evidence="3">Rad50/SbcC-type AAA domain-containing protein</fullName>
    </recommendedName>
</protein>
<dbReference type="InterPro" id="IPR038729">
    <property type="entry name" value="Rad50/SbcC_AAA"/>
</dbReference>
<dbReference type="EMBL" id="JAENIJ010000005">
    <property type="protein sequence ID" value="MBK1881752.1"/>
    <property type="molecule type" value="Genomic_DNA"/>
</dbReference>
<dbReference type="GO" id="GO:0006302">
    <property type="term" value="P:double-strand break repair"/>
    <property type="evidence" value="ECO:0007669"/>
    <property type="project" value="InterPro"/>
</dbReference>
<organism evidence="4 5">
    <name type="scientific">Luteolibacter pohnpeiensis</name>
    <dbReference type="NCBI Taxonomy" id="454153"/>
    <lineage>
        <taxon>Bacteria</taxon>
        <taxon>Pseudomonadati</taxon>
        <taxon>Verrucomicrobiota</taxon>
        <taxon>Verrucomicrobiia</taxon>
        <taxon>Verrucomicrobiales</taxon>
        <taxon>Verrucomicrobiaceae</taxon>
        <taxon>Luteolibacter</taxon>
    </lineage>
</organism>
<comment type="caution">
    <text evidence="4">The sequence shown here is derived from an EMBL/GenBank/DDBJ whole genome shotgun (WGS) entry which is preliminary data.</text>
</comment>
<feature type="compositionally biased region" description="Polar residues" evidence="2">
    <location>
        <begin position="562"/>
        <end position="574"/>
    </location>
</feature>
<keyword evidence="5" id="KW-1185">Reference proteome</keyword>
<dbReference type="Proteomes" id="UP000603141">
    <property type="component" value="Unassembled WGS sequence"/>
</dbReference>
<dbReference type="GO" id="GO:0016887">
    <property type="term" value="F:ATP hydrolysis activity"/>
    <property type="evidence" value="ECO:0007669"/>
    <property type="project" value="InterPro"/>
</dbReference>
<dbReference type="PANTHER" id="PTHR41259:SF1">
    <property type="entry name" value="DOUBLE-STRAND BREAK REPAIR RAD50 ATPASE, PUTATIVE-RELATED"/>
    <property type="match status" value="1"/>
</dbReference>
<proteinExistence type="predicted"/>
<evidence type="ECO:0000256" key="2">
    <source>
        <dbReference type="SAM" id="MobiDB-lite"/>
    </source>
</evidence>
<feature type="coiled-coil region" evidence="1">
    <location>
        <begin position="688"/>
        <end position="715"/>
    </location>
</feature>
<feature type="region of interest" description="Disordered" evidence="2">
    <location>
        <begin position="548"/>
        <end position="591"/>
    </location>
</feature>
<accession>A0A934VTR4</accession>
<feature type="domain" description="Rad50/SbcC-type AAA" evidence="3">
    <location>
        <begin position="5"/>
        <end position="307"/>
    </location>
</feature>
<evidence type="ECO:0000256" key="1">
    <source>
        <dbReference type="SAM" id="Coils"/>
    </source>
</evidence>
<sequence length="912" mass="100159">MRLLSLTVRNYRVHRDLTVNFDASRTLIGGANESGKSTLVEAAHRALFLRAKTGGSIRSQMVSTLHSGDPEVILSFEAGGMRWELEKHFAGAKGSTRLTAQAGVVLKDEEAESKVAELLKAETIGGRSAASQLPTLWSHLWVWQGQSNDDPATYTASHKERLSKHLQQHSATAVLQSANDQRVAGHIADLYQQFFTNTGRIRSNTSLDVARAQLEQAEASLAKAREVASRLNQAITDHDQASRDIAEIKLQLPTLVEHRKHAETKLREVEVLRRDENIRVEALRNAKSRREALEANDQTIRDLQKKLDTAKAALQPADVQLAALTTAEQQARNGVTAADQLLKEAIASLRCIRIQHDIEQAAVIALEKAEIHQAISTRHAEAAQLDQELQNVRSKLDKLPTLDAQGLSRLRKLDAASSQAKAALEAMATSIELITADTSVILDGTSLAAGEARILTDSGDLVIGNGTRLRVQPGGGNSLTEARQRVDQCNDALSAELQILALRDLDHAASILEQRQTLEPQLMGIQTRWEALGGTSLAQQISRATSELESAREELRRRMDLASSSSETPSQPADLSSAKERVSKTSHELTSAEAAEISARMRVEQAREKLDHCSAEVARYRDLTATTRQSVRDLETAIHTREEAHGDSRSREQALTNLREAEALANDQLTTMRATLADLKPELLTADCDRFSRAISAQENRLRDAENTCLLARDRLTLDGSTDPEAELRFAEARQLLALDQFQAEQRRAKAIETLHQLFTTSREVIDRALVQPLADRISGYLQCIFGNGTEARVQLSEAGVEQLELIRNGDPSFSFESLSGGAKEQVAAAVRLALAEILAADFEGCLPILFDDAFAYSDPLRIQSLQRMLDLAATRGLQVIIFTCTPADYLGFGAKEIRLINRSSSSQQIQP</sequence>
<name>A0A934VTR4_9BACT</name>
<dbReference type="Gene3D" id="3.40.50.300">
    <property type="entry name" value="P-loop containing nucleotide triphosphate hydrolases"/>
    <property type="match status" value="2"/>
</dbReference>